<comment type="caution">
    <text evidence="3">The sequence shown here is derived from an EMBL/GenBank/DDBJ whole genome shotgun (WGS) entry which is preliminary data.</text>
</comment>
<dbReference type="KEGG" id="crq:GCK72_004158"/>
<accession>A0A6A5HBF1</accession>
<evidence type="ECO:0000313" key="4">
    <source>
        <dbReference type="Proteomes" id="UP000483820"/>
    </source>
</evidence>
<dbReference type="EMBL" id="WUAV01000002">
    <property type="protein sequence ID" value="KAF1764211.1"/>
    <property type="molecule type" value="Genomic_DNA"/>
</dbReference>
<reference evidence="3 4" key="1">
    <citation type="submission" date="2019-12" db="EMBL/GenBank/DDBJ databases">
        <title>Chromosome-level assembly of the Caenorhabditis remanei genome.</title>
        <authorList>
            <person name="Teterina A.A."/>
            <person name="Willis J.H."/>
            <person name="Phillips P.C."/>
        </authorList>
    </citation>
    <scope>NUCLEOTIDE SEQUENCE [LARGE SCALE GENOMIC DNA]</scope>
    <source>
        <strain evidence="3 4">PX506</strain>
        <tissue evidence="3">Whole organism</tissue>
    </source>
</reference>
<dbReference type="AlphaFoldDB" id="A0A6A5HBF1"/>
<evidence type="ECO:0000313" key="3">
    <source>
        <dbReference type="EMBL" id="KAF1764211.1"/>
    </source>
</evidence>
<name>A0A6A5HBF1_CAERE</name>
<evidence type="ECO:0000259" key="2">
    <source>
        <dbReference type="Pfam" id="PF23051"/>
    </source>
</evidence>
<gene>
    <name evidence="3" type="ORF">GCK72_004158</name>
</gene>
<dbReference type="RefSeq" id="XP_053588699.1">
    <property type="nucleotide sequence ID" value="XM_053724505.1"/>
</dbReference>
<feature type="domain" description="DUF7040" evidence="2">
    <location>
        <begin position="281"/>
        <end position="390"/>
    </location>
</feature>
<dbReference type="InterPro" id="IPR055466">
    <property type="entry name" value="DUF7038"/>
</dbReference>
<protein>
    <submittedName>
        <fullName evidence="3">Uncharacterized protein</fullName>
    </submittedName>
</protein>
<proteinExistence type="predicted"/>
<sequence>MYIDAPGELSGFLMEHTATHVVVFDTRDRLLKRGLITHDERIRLELATWYQFMHVQPPKQRREQGQNRNFEFFTAGRRNPQVFARTWAVSPGEDLPVEMREKYKGKVWAPYLGLLNDTDGMFERTFAKEVFELEQVAERGNDFLLPDRPAPWNQPTFSIYYDAFPSRKITVNGQACARFSLCVRDVADNLAYNEKHHGSTATCSQLVSSIYGVVRSLYLAEMGCWYQHSIKINNMPSSEDTKQEDSSTKHLDFIHAYCTASKIMKIPPPLPTEVVDDGHDVEVTTKFVFEHDHFEKEWSRGLSNWKERKEGVQTNIFFYDVYLGKVRIPIDSAIDIIKLAENLQKDCYERMMTDKISVTVKVQLLKDFLRRNNRHPDNQLYVVKSVVDVEHSE</sequence>
<evidence type="ECO:0000259" key="1">
    <source>
        <dbReference type="Pfam" id="PF23047"/>
    </source>
</evidence>
<organism evidence="3 4">
    <name type="scientific">Caenorhabditis remanei</name>
    <name type="common">Caenorhabditis vulgaris</name>
    <dbReference type="NCBI Taxonomy" id="31234"/>
    <lineage>
        <taxon>Eukaryota</taxon>
        <taxon>Metazoa</taxon>
        <taxon>Ecdysozoa</taxon>
        <taxon>Nematoda</taxon>
        <taxon>Chromadorea</taxon>
        <taxon>Rhabditida</taxon>
        <taxon>Rhabditina</taxon>
        <taxon>Rhabditomorpha</taxon>
        <taxon>Rhabditoidea</taxon>
        <taxon>Rhabditidae</taxon>
        <taxon>Peloderinae</taxon>
        <taxon>Caenorhabditis</taxon>
    </lineage>
</organism>
<dbReference type="InterPro" id="IPR055468">
    <property type="entry name" value="DUF7040"/>
</dbReference>
<dbReference type="CTD" id="9813420"/>
<dbReference type="Pfam" id="PF23047">
    <property type="entry name" value="DUF7038"/>
    <property type="match status" value="1"/>
</dbReference>
<dbReference type="GeneID" id="9813420"/>
<feature type="domain" description="DUF7038" evidence="1">
    <location>
        <begin position="80"/>
        <end position="154"/>
    </location>
</feature>
<dbReference type="Proteomes" id="UP000483820">
    <property type="component" value="Chromosome II"/>
</dbReference>
<dbReference type="Pfam" id="PF23051">
    <property type="entry name" value="DUF7040"/>
    <property type="match status" value="1"/>
</dbReference>